<evidence type="ECO:0000313" key="4">
    <source>
        <dbReference type="Proteomes" id="UP001165121"/>
    </source>
</evidence>
<comment type="caution">
    <text evidence="2">The sequence shown here is derived from an EMBL/GenBank/DDBJ whole genome shotgun (WGS) entry which is preliminary data.</text>
</comment>
<name>A0A9W6YA37_9STRA</name>
<reference evidence="2" key="1">
    <citation type="submission" date="2023-04" db="EMBL/GenBank/DDBJ databases">
        <title>Phytophthora fragariaefolia NBRC 109709.</title>
        <authorList>
            <person name="Ichikawa N."/>
            <person name="Sato H."/>
            <person name="Tonouchi N."/>
        </authorList>
    </citation>
    <scope>NUCLEOTIDE SEQUENCE</scope>
    <source>
        <strain evidence="2">NBRC 109709</strain>
    </source>
</reference>
<accession>A0A9W6YA37</accession>
<dbReference type="EMBL" id="BSXT01006118">
    <property type="protein sequence ID" value="GMF61989.1"/>
    <property type="molecule type" value="Genomic_DNA"/>
</dbReference>
<gene>
    <name evidence="2" type="ORF">Pfra01_002650400</name>
    <name evidence="3" type="ORF">Pfra01_002701700</name>
</gene>
<dbReference type="Proteomes" id="UP001165121">
    <property type="component" value="Unassembled WGS sequence"/>
</dbReference>
<dbReference type="EMBL" id="BSXT01005577">
    <property type="protein sequence ID" value="GMF60937.1"/>
    <property type="molecule type" value="Genomic_DNA"/>
</dbReference>
<feature type="compositionally biased region" description="Polar residues" evidence="1">
    <location>
        <begin position="32"/>
        <end position="41"/>
    </location>
</feature>
<protein>
    <submittedName>
        <fullName evidence="2">Unnamed protein product</fullName>
    </submittedName>
</protein>
<evidence type="ECO:0000313" key="3">
    <source>
        <dbReference type="EMBL" id="GMF61989.1"/>
    </source>
</evidence>
<keyword evidence="4" id="KW-1185">Reference proteome</keyword>
<dbReference type="AlphaFoldDB" id="A0A9W6YA37"/>
<evidence type="ECO:0000256" key="1">
    <source>
        <dbReference type="SAM" id="MobiDB-lite"/>
    </source>
</evidence>
<evidence type="ECO:0000313" key="2">
    <source>
        <dbReference type="EMBL" id="GMF60937.1"/>
    </source>
</evidence>
<organism evidence="2 4">
    <name type="scientific">Phytophthora fragariaefolia</name>
    <dbReference type="NCBI Taxonomy" id="1490495"/>
    <lineage>
        <taxon>Eukaryota</taxon>
        <taxon>Sar</taxon>
        <taxon>Stramenopiles</taxon>
        <taxon>Oomycota</taxon>
        <taxon>Peronosporomycetes</taxon>
        <taxon>Peronosporales</taxon>
        <taxon>Peronosporaceae</taxon>
        <taxon>Phytophthora</taxon>
    </lineage>
</organism>
<proteinExistence type="predicted"/>
<feature type="region of interest" description="Disordered" evidence="1">
    <location>
        <begin position="1"/>
        <end position="47"/>
    </location>
</feature>
<sequence>MLLRAPKIPNESDIVESATSSGEDIQIANGAGSESFSSGLRSTDDENVEHDEKYTIHPDLSFGYDGEA</sequence>